<evidence type="ECO:0000256" key="4">
    <source>
        <dbReference type="ARBA" id="ARBA00022801"/>
    </source>
</evidence>
<dbReference type="AlphaFoldDB" id="A0A9P4JT26"/>
<dbReference type="GO" id="GO:0004252">
    <property type="term" value="F:serine-type endopeptidase activity"/>
    <property type="evidence" value="ECO:0007669"/>
    <property type="project" value="InterPro"/>
</dbReference>
<dbReference type="InterPro" id="IPR050925">
    <property type="entry name" value="Rhomboid_protease_S54"/>
</dbReference>
<accession>A0A9P4JT26</accession>
<dbReference type="PANTHER" id="PTHR43731:SF14">
    <property type="entry name" value="PRESENILIN-ASSOCIATED RHOMBOID-LIKE PROTEIN, MITOCHONDRIAL"/>
    <property type="match status" value="1"/>
</dbReference>
<name>A0A9P4JT26_9PLEO</name>
<keyword evidence="10" id="KW-1185">Reference proteome</keyword>
<feature type="transmembrane region" description="Helical" evidence="7">
    <location>
        <begin position="199"/>
        <end position="222"/>
    </location>
</feature>
<evidence type="ECO:0000256" key="5">
    <source>
        <dbReference type="ARBA" id="ARBA00022989"/>
    </source>
</evidence>
<dbReference type="Pfam" id="PF01694">
    <property type="entry name" value="Rhomboid"/>
    <property type="match status" value="1"/>
</dbReference>
<evidence type="ECO:0000256" key="1">
    <source>
        <dbReference type="ARBA" id="ARBA00004141"/>
    </source>
</evidence>
<reference evidence="9" key="1">
    <citation type="journal article" date="2020" name="Stud. Mycol.">
        <title>101 Dothideomycetes genomes: a test case for predicting lifestyles and emergence of pathogens.</title>
        <authorList>
            <person name="Haridas S."/>
            <person name="Albert R."/>
            <person name="Binder M."/>
            <person name="Bloem J."/>
            <person name="Labutti K."/>
            <person name="Salamov A."/>
            <person name="Andreopoulos B."/>
            <person name="Baker S."/>
            <person name="Barry K."/>
            <person name="Bills G."/>
            <person name="Bluhm B."/>
            <person name="Cannon C."/>
            <person name="Castanera R."/>
            <person name="Culley D."/>
            <person name="Daum C."/>
            <person name="Ezra D."/>
            <person name="Gonzalez J."/>
            <person name="Henrissat B."/>
            <person name="Kuo A."/>
            <person name="Liang C."/>
            <person name="Lipzen A."/>
            <person name="Lutzoni F."/>
            <person name="Magnuson J."/>
            <person name="Mondo S."/>
            <person name="Nolan M."/>
            <person name="Ohm R."/>
            <person name="Pangilinan J."/>
            <person name="Park H.-J."/>
            <person name="Ramirez L."/>
            <person name="Alfaro M."/>
            <person name="Sun H."/>
            <person name="Tritt A."/>
            <person name="Yoshinaga Y."/>
            <person name="Zwiers L.-H."/>
            <person name="Turgeon B."/>
            <person name="Goodwin S."/>
            <person name="Spatafora J."/>
            <person name="Crous P."/>
            <person name="Grigoriev I."/>
        </authorList>
    </citation>
    <scope>NUCLEOTIDE SEQUENCE</scope>
    <source>
        <strain evidence="9">ATCC 74209</strain>
    </source>
</reference>
<dbReference type="PANTHER" id="PTHR43731">
    <property type="entry name" value="RHOMBOID PROTEASE"/>
    <property type="match status" value="1"/>
</dbReference>
<evidence type="ECO:0000313" key="10">
    <source>
        <dbReference type="Proteomes" id="UP000799536"/>
    </source>
</evidence>
<evidence type="ECO:0000313" key="9">
    <source>
        <dbReference type="EMBL" id="KAF2204640.1"/>
    </source>
</evidence>
<dbReference type="SUPFAM" id="SSF144091">
    <property type="entry name" value="Rhomboid-like"/>
    <property type="match status" value="1"/>
</dbReference>
<dbReference type="Proteomes" id="UP000799536">
    <property type="component" value="Unassembled WGS sequence"/>
</dbReference>
<comment type="similarity">
    <text evidence="2">Belongs to the peptidase S54 family.</text>
</comment>
<evidence type="ECO:0000259" key="8">
    <source>
        <dbReference type="Pfam" id="PF01694"/>
    </source>
</evidence>
<feature type="transmembrane region" description="Helical" evidence="7">
    <location>
        <begin position="104"/>
        <end position="121"/>
    </location>
</feature>
<sequence length="370" mass="41543">MSASRTPGCIFRAHICPFPSPYRPSSWISPFQVISQFQARKLCKTASRANKPLQRYGYGKVHLSRPQPQYQPFPGVNVQDPPEYGSHDGHNPGFAPKTNYLRPLIWAGTVTAGLYVGFAFLEGFSTRTQESFVKSLWSKPRPTNPGPEQVLMNAWNSTDPITRLSIGIIGVNGMIHMTENLATRFWMRLWHIPAENKNYTLFTSAWVHSGFMHIGMNMYVLYNFLPIVGNSRLFESNAYHTFAFYAGTAILSGYGQHLTSMWQKSSRRVMMGGASGALFAVVGAFATLYPYERLGIMFLPFSFDAQSFLVCLMAFDLVGAIKGYKFVNLGHGAHLTGALLGVAYARFDGNTHLWKPLTRALYQLRMSFEK</sequence>
<comment type="subcellular location">
    <subcellularLocation>
        <location evidence="1">Membrane</location>
        <topology evidence="1">Multi-pass membrane protein</topology>
    </subcellularLocation>
</comment>
<dbReference type="GO" id="GO:0006465">
    <property type="term" value="P:signal peptide processing"/>
    <property type="evidence" value="ECO:0007669"/>
    <property type="project" value="TreeGrafter"/>
</dbReference>
<dbReference type="EMBL" id="ML993871">
    <property type="protein sequence ID" value="KAF2204640.1"/>
    <property type="molecule type" value="Genomic_DNA"/>
</dbReference>
<keyword evidence="6 7" id="KW-0472">Membrane</keyword>
<comment type="caution">
    <text evidence="9">The sequence shown here is derived from an EMBL/GenBank/DDBJ whole genome shotgun (WGS) entry which is preliminary data.</text>
</comment>
<keyword evidence="3 7" id="KW-0812">Transmembrane</keyword>
<evidence type="ECO:0000256" key="6">
    <source>
        <dbReference type="ARBA" id="ARBA00023136"/>
    </source>
</evidence>
<keyword evidence="5 7" id="KW-1133">Transmembrane helix</keyword>
<proteinExistence type="inferred from homology"/>
<feature type="transmembrane region" description="Helical" evidence="7">
    <location>
        <begin position="242"/>
        <end position="262"/>
    </location>
</feature>
<feature type="transmembrane region" description="Helical" evidence="7">
    <location>
        <begin position="269"/>
        <end position="289"/>
    </location>
</feature>
<evidence type="ECO:0000256" key="3">
    <source>
        <dbReference type="ARBA" id="ARBA00022692"/>
    </source>
</evidence>
<evidence type="ECO:0000256" key="7">
    <source>
        <dbReference type="SAM" id="Phobius"/>
    </source>
</evidence>
<dbReference type="OrthoDB" id="10260614at2759"/>
<dbReference type="GO" id="GO:0016020">
    <property type="term" value="C:membrane"/>
    <property type="evidence" value="ECO:0007669"/>
    <property type="project" value="UniProtKB-SubCell"/>
</dbReference>
<keyword evidence="4" id="KW-0378">Hydrolase</keyword>
<organism evidence="9 10">
    <name type="scientific">Delitschia confertaspora ATCC 74209</name>
    <dbReference type="NCBI Taxonomy" id="1513339"/>
    <lineage>
        <taxon>Eukaryota</taxon>
        <taxon>Fungi</taxon>
        <taxon>Dikarya</taxon>
        <taxon>Ascomycota</taxon>
        <taxon>Pezizomycotina</taxon>
        <taxon>Dothideomycetes</taxon>
        <taxon>Pleosporomycetidae</taxon>
        <taxon>Pleosporales</taxon>
        <taxon>Delitschiaceae</taxon>
        <taxon>Delitschia</taxon>
    </lineage>
</organism>
<dbReference type="Gene3D" id="1.20.1540.10">
    <property type="entry name" value="Rhomboid-like"/>
    <property type="match status" value="1"/>
</dbReference>
<feature type="domain" description="Peptidase S54 rhomboid" evidence="8">
    <location>
        <begin position="197"/>
        <end position="346"/>
    </location>
</feature>
<gene>
    <name evidence="9" type="ORF">GQ43DRAFT_468857</name>
</gene>
<dbReference type="InterPro" id="IPR022764">
    <property type="entry name" value="Peptidase_S54_rhomboid_dom"/>
</dbReference>
<evidence type="ECO:0000256" key="2">
    <source>
        <dbReference type="ARBA" id="ARBA00009045"/>
    </source>
</evidence>
<protein>
    <recommendedName>
        <fullName evidence="8">Peptidase S54 rhomboid domain-containing protein</fullName>
    </recommendedName>
</protein>
<dbReference type="InterPro" id="IPR035952">
    <property type="entry name" value="Rhomboid-like_sf"/>
</dbReference>